<dbReference type="PROSITE" id="PS51257">
    <property type="entry name" value="PROKAR_LIPOPROTEIN"/>
    <property type="match status" value="1"/>
</dbReference>
<name>A0A8J3V039_9ACTN</name>
<dbReference type="InterPro" id="IPR035906">
    <property type="entry name" value="MetI-like_sf"/>
</dbReference>
<feature type="transmembrane region" description="Helical" evidence="7">
    <location>
        <begin position="254"/>
        <end position="276"/>
    </location>
</feature>
<evidence type="ECO:0000313" key="10">
    <source>
        <dbReference type="Proteomes" id="UP000605992"/>
    </source>
</evidence>
<keyword evidence="10" id="KW-1185">Reference proteome</keyword>
<feature type="transmembrane region" description="Helical" evidence="7">
    <location>
        <begin position="112"/>
        <end position="134"/>
    </location>
</feature>
<accession>A0A8J3V039</accession>
<dbReference type="GO" id="GO:0005886">
    <property type="term" value="C:plasma membrane"/>
    <property type="evidence" value="ECO:0007669"/>
    <property type="project" value="UniProtKB-SubCell"/>
</dbReference>
<evidence type="ECO:0000256" key="6">
    <source>
        <dbReference type="ARBA" id="ARBA00023136"/>
    </source>
</evidence>
<sequence>MTRYLLRRIVETLAVLLLLSACVYAVFYVLPGDPARLICGKICLPDQLTAIHQKLGLDQPLWEQYLHFLQGLVAGRDYSSGPSVNHCPAPCLGYSFQTDQPVTGLLLDRLPVSLSLTLGAAVLWLVIGVGTGLVSGLRPGSLADRALTAVALAGTATPVFVLGLVLLLVFCVYLAWLPFPGYVPLTEDPVAWAQNLLLPWLTLALTTAVVYSRLTRTTLLEILAEDHIRTLRAYGVPERRIIGRHALRGTLTPIITLFGLHVGTVLGSTVLTESLFGLPGLGKLLIDAVNTIDVPVVVGATLLSGFAIVVGNTLADLLYHFADPRVHLT</sequence>
<dbReference type="InterPro" id="IPR045621">
    <property type="entry name" value="BPD_transp_1_N"/>
</dbReference>
<protein>
    <submittedName>
        <fullName evidence="9">ABC transporter permease</fullName>
    </submittedName>
</protein>
<dbReference type="RefSeq" id="WP_203942873.1">
    <property type="nucleotide sequence ID" value="NZ_BOOR01000006.1"/>
</dbReference>
<dbReference type="PROSITE" id="PS50928">
    <property type="entry name" value="ABC_TM1"/>
    <property type="match status" value="1"/>
</dbReference>
<gene>
    <name evidence="9" type="ORF">Pth03_09800</name>
</gene>
<dbReference type="InterPro" id="IPR000515">
    <property type="entry name" value="MetI-like"/>
</dbReference>
<dbReference type="CDD" id="cd06261">
    <property type="entry name" value="TM_PBP2"/>
    <property type="match status" value="1"/>
</dbReference>
<dbReference type="Pfam" id="PF00528">
    <property type="entry name" value="BPD_transp_1"/>
    <property type="match status" value="1"/>
</dbReference>
<keyword evidence="2 7" id="KW-0813">Transport</keyword>
<feature type="domain" description="ABC transmembrane type-1" evidence="8">
    <location>
        <begin position="110"/>
        <end position="319"/>
    </location>
</feature>
<proteinExistence type="inferred from homology"/>
<dbReference type="GO" id="GO:0055085">
    <property type="term" value="P:transmembrane transport"/>
    <property type="evidence" value="ECO:0007669"/>
    <property type="project" value="InterPro"/>
</dbReference>
<comment type="similarity">
    <text evidence="7">Belongs to the binding-protein-dependent transport system permease family.</text>
</comment>
<dbReference type="EMBL" id="BOOR01000006">
    <property type="protein sequence ID" value="GII52591.1"/>
    <property type="molecule type" value="Genomic_DNA"/>
</dbReference>
<dbReference type="Proteomes" id="UP000605992">
    <property type="component" value="Unassembled WGS sequence"/>
</dbReference>
<dbReference type="Pfam" id="PF19300">
    <property type="entry name" value="BPD_transp_1_N"/>
    <property type="match status" value="1"/>
</dbReference>
<reference evidence="9" key="1">
    <citation type="submission" date="2021-01" db="EMBL/GenBank/DDBJ databases">
        <title>Whole genome shotgun sequence of Planotetraspora thailandica NBRC 104271.</title>
        <authorList>
            <person name="Komaki H."/>
            <person name="Tamura T."/>
        </authorList>
    </citation>
    <scope>NUCLEOTIDE SEQUENCE</scope>
    <source>
        <strain evidence="9">NBRC 104271</strain>
    </source>
</reference>
<comment type="caution">
    <text evidence="9">The sequence shown here is derived from an EMBL/GenBank/DDBJ whole genome shotgun (WGS) entry which is preliminary data.</text>
</comment>
<organism evidence="9 10">
    <name type="scientific">Planotetraspora thailandica</name>
    <dbReference type="NCBI Taxonomy" id="487172"/>
    <lineage>
        <taxon>Bacteria</taxon>
        <taxon>Bacillati</taxon>
        <taxon>Actinomycetota</taxon>
        <taxon>Actinomycetes</taxon>
        <taxon>Streptosporangiales</taxon>
        <taxon>Streptosporangiaceae</taxon>
        <taxon>Planotetraspora</taxon>
    </lineage>
</organism>
<dbReference type="PANTHER" id="PTHR43163">
    <property type="entry name" value="DIPEPTIDE TRANSPORT SYSTEM PERMEASE PROTEIN DPPB-RELATED"/>
    <property type="match status" value="1"/>
</dbReference>
<evidence type="ECO:0000256" key="4">
    <source>
        <dbReference type="ARBA" id="ARBA00022692"/>
    </source>
</evidence>
<evidence type="ECO:0000259" key="8">
    <source>
        <dbReference type="PROSITE" id="PS50928"/>
    </source>
</evidence>
<evidence type="ECO:0000256" key="7">
    <source>
        <dbReference type="RuleBase" id="RU363032"/>
    </source>
</evidence>
<dbReference type="Gene3D" id="1.10.3720.10">
    <property type="entry name" value="MetI-like"/>
    <property type="match status" value="1"/>
</dbReference>
<feature type="transmembrane region" description="Helical" evidence="7">
    <location>
        <begin position="146"/>
        <end position="176"/>
    </location>
</feature>
<evidence type="ECO:0000256" key="2">
    <source>
        <dbReference type="ARBA" id="ARBA00022448"/>
    </source>
</evidence>
<evidence type="ECO:0000313" key="9">
    <source>
        <dbReference type="EMBL" id="GII52591.1"/>
    </source>
</evidence>
<keyword evidence="6 7" id="KW-0472">Membrane</keyword>
<feature type="transmembrane region" description="Helical" evidence="7">
    <location>
        <begin position="296"/>
        <end position="319"/>
    </location>
</feature>
<feature type="transmembrane region" description="Helical" evidence="7">
    <location>
        <begin position="196"/>
        <end position="214"/>
    </location>
</feature>
<keyword evidence="5 7" id="KW-1133">Transmembrane helix</keyword>
<evidence type="ECO:0000256" key="1">
    <source>
        <dbReference type="ARBA" id="ARBA00004651"/>
    </source>
</evidence>
<feature type="transmembrane region" description="Helical" evidence="7">
    <location>
        <begin position="12"/>
        <end position="30"/>
    </location>
</feature>
<keyword evidence="4 7" id="KW-0812">Transmembrane</keyword>
<dbReference type="SUPFAM" id="SSF161098">
    <property type="entry name" value="MetI-like"/>
    <property type="match status" value="1"/>
</dbReference>
<evidence type="ECO:0000256" key="3">
    <source>
        <dbReference type="ARBA" id="ARBA00022475"/>
    </source>
</evidence>
<comment type="subcellular location">
    <subcellularLocation>
        <location evidence="1 7">Cell membrane</location>
        <topology evidence="1 7">Multi-pass membrane protein</topology>
    </subcellularLocation>
</comment>
<keyword evidence="3" id="KW-1003">Cell membrane</keyword>
<dbReference type="PANTHER" id="PTHR43163:SF6">
    <property type="entry name" value="DIPEPTIDE TRANSPORT SYSTEM PERMEASE PROTEIN DPPB-RELATED"/>
    <property type="match status" value="1"/>
</dbReference>
<evidence type="ECO:0000256" key="5">
    <source>
        <dbReference type="ARBA" id="ARBA00022989"/>
    </source>
</evidence>
<dbReference type="AlphaFoldDB" id="A0A8J3V039"/>